<dbReference type="Proteomes" id="UP000886335">
    <property type="component" value="Unassembled WGS sequence"/>
</dbReference>
<evidence type="ECO:0000313" key="1">
    <source>
        <dbReference type="EMBL" id="HED30303.1"/>
    </source>
</evidence>
<sequence>MDTEAAIKGWQSETGLTVSGAVTDDDWHTLTGQEPPEVFERALQITATFEGHGFRKAAGNFDGAWLTWGIIGYTLRHGEIQKIVKAADEVDPSIIDTSFGPLADTLREVMSKSSRYQEQWADRISVGVNKYGIEPPWRDAFSRFGSHSEVQRLQVKRARDKYWKRAEADSTELGLKSDLGRALCFDIAVQNGGVSSREASIFRERITRKGSFDEAVRREVLAETIADTSLSRWREDVLSRKMTLATGSGKVHGVRFSTGDWGLGDE</sequence>
<accession>A0A831SR29</accession>
<name>A0A831SR29_PROAE</name>
<organism evidence="1">
    <name type="scientific">Prosthecochloris aestuarii</name>
    <dbReference type="NCBI Taxonomy" id="1102"/>
    <lineage>
        <taxon>Bacteria</taxon>
        <taxon>Pseudomonadati</taxon>
        <taxon>Chlorobiota</taxon>
        <taxon>Chlorobiia</taxon>
        <taxon>Chlorobiales</taxon>
        <taxon>Chlorobiaceae</taxon>
        <taxon>Prosthecochloris</taxon>
    </lineage>
</organism>
<evidence type="ECO:0008006" key="2">
    <source>
        <dbReference type="Google" id="ProtNLM"/>
    </source>
</evidence>
<dbReference type="AlphaFoldDB" id="A0A831SR29"/>
<dbReference type="GO" id="GO:0016977">
    <property type="term" value="F:chitosanase activity"/>
    <property type="evidence" value="ECO:0007669"/>
    <property type="project" value="InterPro"/>
</dbReference>
<comment type="caution">
    <text evidence="1">The sequence shown here is derived from an EMBL/GenBank/DDBJ whole genome shotgun (WGS) entry which is preliminary data.</text>
</comment>
<dbReference type="EMBL" id="DSBW01000027">
    <property type="protein sequence ID" value="HED30303.1"/>
    <property type="molecule type" value="Genomic_DNA"/>
</dbReference>
<feature type="non-terminal residue" evidence="1">
    <location>
        <position position="266"/>
    </location>
</feature>
<dbReference type="GO" id="GO:0005975">
    <property type="term" value="P:carbohydrate metabolic process"/>
    <property type="evidence" value="ECO:0007669"/>
    <property type="project" value="InterPro"/>
</dbReference>
<proteinExistence type="predicted"/>
<dbReference type="Gene3D" id="1.20.141.10">
    <property type="entry name" value="Chitosanase, subunit A, domain 1"/>
    <property type="match status" value="1"/>
</dbReference>
<reference evidence="1" key="1">
    <citation type="journal article" date="2020" name="mSystems">
        <title>Genome- and Community-Level Interaction Insights into Carbon Utilization and Element Cycling Functions of Hydrothermarchaeota in Hydrothermal Sediment.</title>
        <authorList>
            <person name="Zhou Z."/>
            <person name="Liu Y."/>
            <person name="Xu W."/>
            <person name="Pan J."/>
            <person name="Luo Z.H."/>
            <person name="Li M."/>
        </authorList>
    </citation>
    <scope>NUCLEOTIDE SEQUENCE [LARGE SCALE GENOMIC DNA]</scope>
    <source>
        <strain evidence="1">SpSt-1181</strain>
    </source>
</reference>
<gene>
    <name evidence="1" type="ORF">ENN50_01155</name>
</gene>
<dbReference type="GO" id="GO:0005576">
    <property type="term" value="C:extracellular region"/>
    <property type="evidence" value="ECO:0007669"/>
    <property type="project" value="InterPro"/>
</dbReference>
<dbReference type="Pfam" id="PF01374">
    <property type="entry name" value="Glyco_hydro_46"/>
    <property type="match status" value="1"/>
</dbReference>
<dbReference type="InterPro" id="IPR000400">
    <property type="entry name" value="Glyco_hydro_46"/>
</dbReference>
<protein>
    <recommendedName>
        <fullName evidence="2">Peptidoglycan-binding domain 1 protein</fullName>
    </recommendedName>
</protein>